<dbReference type="STRING" id="1618387.UW44_C0008G0104"/>
<reference evidence="2 3" key="1">
    <citation type="journal article" date="2015" name="Nature">
        <title>rRNA introns, odd ribosomes, and small enigmatic genomes across a large radiation of phyla.</title>
        <authorList>
            <person name="Brown C.T."/>
            <person name="Hug L.A."/>
            <person name="Thomas B.C."/>
            <person name="Sharon I."/>
            <person name="Castelle C.J."/>
            <person name="Singh A."/>
            <person name="Wilkins M.J."/>
            <person name="Williams K.H."/>
            <person name="Banfield J.F."/>
        </authorList>
    </citation>
    <scope>NUCLEOTIDE SEQUENCE [LARGE SCALE GENOMIC DNA]</scope>
</reference>
<keyword evidence="1" id="KW-0472">Membrane</keyword>
<proteinExistence type="predicted"/>
<organism evidence="2 3">
    <name type="scientific">Candidatus Collierbacteria bacterium GW2011_GWB2_44_22</name>
    <dbReference type="NCBI Taxonomy" id="1618387"/>
    <lineage>
        <taxon>Bacteria</taxon>
        <taxon>Candidatus Collieribacteriota</taxon>
    </lineage>
</organism>
<evidence type="ECO:0000256" key="1">
    <source>
        <dbReference type="SAM" id="Phobius"/>
    </source>
</evidence>
<feature type="transmembrane region" description="Helical" evidence="1">
    <location>
        <begin position="37"/>
        <end position="55"/>
    </location>
</feature>
<gene>
    <name evidence="2" type="ORF">UW44_C0008G0104</name>
</gene>
<evidence type="ECO:0000313" key="2">
    <source>
        <dbReference type="EMBL" id="KKT51782.1"/>
    </source>
</evidence>
<dbReference type="EMBL" id="LCIH01000008">
    <property type="protein sequence ID" value="KKT51782.1"/>
    <property type="molecule type" value="Genomic_DNA"/>
</dbReference>
<sequence length="58" mass="6556">MRTKQSNRTFITLLVFATVGFFGLLDSAIKSPSLLTITLALIMVCFIVRVIYNYVKVK</sequence>
<keyword evidence="1" id="KW-1133">Transmembrane helix</keyword>
<accession>A0A0G1K624</accession>
<protein>
    <submittedName>
        <fullName evidence="2">Uncharacterized protein</fullName>
    </submittedName>
</protein>
<keyword evidence="1" id="KW-0812">Transmembrane</keyword>
<dbReference type="Proteomes" id="UP000034006">
    <property type="component" value="Unassembled WGS sequence"/>
</dbReference>
<name>A0A0G1K624_9BACT</name>
<comment type="caution">
    <text evidence="2">The sequence shown here is derived from an EMBL/GenBank/DDBJ whole genome shotgun (WGS) entry which is preliminary data.</text>
</comment>
<dbReference type="AlphaFoldDB" id="A0A0G1K624"/>
<evidence type="ECO:0000313" key="3">
    <source>
        <dbReference type="Proteomes" id="UP000034006"/>
    </source>
</evidence>